<reference evidence="3" key="1">
    <citation type="submission" date="2021-06" db="EMBL/GenBank/DDBJ databases">
        <authorList>
            <person name="Kallberg Y."/>
            <person name="Tangrot J."/>
            <person name="Rosling A."/>
        </authorList>
    </citation>
    <scope>NUCLEOTIDE SEQUENCE</scope>
    <source>
        <strain evidence="3">CL551</strain>
    </source>
</reference>
<dbReference type="PROSITE" id="PS51886">
    <property type="entry name" value="TLDC"/>
    <property type="match status" value="1"/>
</dbReference>
<dbReference type="OrthoDB" id="298084at2759"/>
<proteinExistence type="predicted"/>
<dbReference type="Pfam" id="PF07534">
    <property type="entry name" value="TLD"/>
    <property type="match status" value="1"/>
</dbReference>
<evidence type="ECO:0000259" key="2">
    <source>
        <dbReference type="PROSITE" id="PS51886"/>
    </source>
</evidence>
<dbReference type="PROSITE" id="PS50097">
    <property type="entry name" value="BTB"/>
    <property type="match status" value="1"/>
</dbReference>
<keyword evidence="4" id="KW-1185">Reference proteome</keyword>
<evidence type="ECO:0000313" key="3">
    <source>
        <dbReference type="EMBL" id="CAG8534005.1"/>
    </source>
</evidence>
<dbReference type="InterPro" id="IPR000210">
    <property type="entry name" value="BTB/POZ_dom"/>
</dbReference>
<feature type="domain" description="TLDc" evidence="2">
    <location>
        <begin position="288"/>
        <end position="457"/>
    </location>
</feature>
<dbReference type="PANTHER" id="PTHR24410:SF23">
    <property type="entry name" value="BTB DOMAIN-CONTAINING PROTEIN-RELATED"/>
    <property type="match status" value="1"/>
</dbReference>
<dbReference type="InterPro" id="IPR011333">
    <property type="entry name" value="SKP1/BTB/POZ_sf"/>
</dbReference>
<dbReference type="Pfam" id="PF00651">
    <property type="entry name" value="BTB"/>
    <property type="match status" value="1"/>
</dbReference>
<evidence type="ECO:0000313" key="4">
    <source>
        <dbReference type="Proteomes" id="UP000789342"/>
    </source>
</evidence>
<dbReference type="Gene3D" id="3.30.710.10">
    <property type="entry name" value="Potassium Channel Kv1.1, Chain A"/>
    <property type="match status" value="1"/>
</dbReference>
<gene>
    <name evidence="3" type="ORF">AMORRO_LOCUS4807</name>
</gene>
<dbReference type="AlphaFoldDB" id="A0A9N9ALL0"/>
<comment type="caution">
    <text evidence="3">The sequence shown here is derived from an EMBL/GenBank/DDBJ whole genome shotgun (WGS) entry which is preliminary data.</text>
</comment>
<dbReference type="Proteomes" id="UP000789342">
    <property type="component" value="Unassembled WGS sequence"/>
</dbReference>
<dbReference type="InterPro" id="IPR006571">
    <property type="entry name" value="TLDc_dom"/>
</dbReference>
<organism evidence="3 4">
    <name type="scientific">Acaulospora morrowiae</name>
    <dbReference type="NCBI Taxonomy" id="94023"/>
    <lineage>
        <taxon>Eukaryota</taxon>
        <taxon>Fungi</taxon>
        <taxon>Fungi incertae sedis</taxon>
        <taxon>Mucoromycota</taxon>
        <taxon>Glomeromycotina</taxon>
        <taxon>Glomeromycetes</taxon>
        <taxon>Diversisporales</taxon>
        <taxon>Acaulosporaceae</taxon>
        <taxon>Acaulospora</taxon>
    </lineage>
</organism>
<dbReference type="InterPro" id="IPR051481">
    <property type="entry name" value="BTB-POZ/Galectin-3-binding"/>
</dbReference>
<dbReference type="CDD" id="cd18186">
    <property type="entry name" value="BTB_POZ_ZBTB_KLHL-like"/>
    <property type="match status" value="1"/>
</dbReference>
<accession>A0A9N9ALL0</accession>
<dbReference type="EMBL" id="CAJVPV010002724">
    <property type="protein sequence ID" value="CAG8534005.1"/>
    <property type="molecule type" value="Genomic_DNA"/>
</dbReference>
<dbReference type="SMART" id="SM00225">
    <property type="entry name" value="BTB"/>
    <property type="match status" value="1"/>
</dbReference>
<feature type="domain" description="BTB" evidence="1">
    <location>
        <begin position="21"/>
        <end position="93"/>
    </location>
</feature>
<dbReference type="SUPFAM" id="SSF54695">
    <property type="entry name" value="POZ domain"/>
    <property type="match status" value="1"/>
</dbReference>
<sequence>MTFYSEVIEDFKQLYEDRENADVIIYAGEELKEFRAHSQVLLTRSSYFRGGILSHECANNQGVYFVFKKPNITSFTFEVILKFIYIGFINRNELNNANVSEILVAADELGVHKLIIYLRKFLITHTDNFLRRDPAKILYAIANHEIFEDLKEICMEPIFTDPNILFGSENFLTLKESTWMLILKSEKFIVDEIQIWDYVIKWGVAQDPKIKNNVKDFEDQDFETLGKRLCNFIPLIRFHEISMANFYLRVWPFERILSKELVDDMLHYYMVSDAKPRFDLSSPRISSILLKKGHVILFANWIDATDEYERLYQVPYSLRLLYRASRDGNKANNFHQKCDNQGATIVVAKVKDSETLVGGYNPLNWSRDGYKYTTKSFIYSIKDLNSNSGFTLGRLEGYPSNAIYNNSALGPAFGKDEDLCCRFKSWSSNQGTSRNSYENIHLPNKFDVSDWEVFKVAMKN</sequence>
<protein>
    <submittedName>
        <fullName evidence="3">12867_t:CDS:1</fullName>
    </submittedName>
</protein>
<evidence type="ECO:0000259" key="1">
    <source>
        <dbReference type="PROSITE" id="PS50097"/>
    </source>
</evidence>
<name>A0A9N9ALL0_9GLOM</name>
<dbReference type="PANTHER" id="PTHR24410">
    <property type="entry name" value="HL07962P-RELATED"/>
    <property type="match status" value="1"/>
</dbReference>